<keyword evidence="5" id="KW-0378">Hydrolase</keyword>
<dbReference type="SUPFAM" id="SSF53254">
    <property type="entry name" value="Phosphoglycerate mutase-like"/>
    <property type="match status" value="1"/>
</dbReference>
<dbReference type="InterPro" id="IPR050645">
    <property type="entry name" value="Histidine_acid_phosphatase"/>
</dbReference>
<feature type="chain" id="PRO_5041235533" description="acid phosphatase" evidence="9">
    <location>
        <begin position="16"/>
        <end position="448"/>
    </location>
</feature>
<keyword evidence="4 9" id="KW-0732">Signal</keyword>
<dbReference type="InterPro" id="IPR029033">
    <property type="entry name" value="His_PPase_superfam"/>
</dbReference>
<evidence type="ECO:0000256" key="8">
    <source>
        <dbReference type="SAM" id="Coils"/>
    </source>
</evidence>
<comment type="caution">
    <text evidence="10">The sequence shown here is derived from an EMBL/GenBank/DDBJ whole genome shotgun (WGS) entry which is preliminary data.</text>
</comment>
<dbReference type="Gene3D" id="3.40.50.1240">
    <property type="entry name" value="Phosphoglycerate mutase-like"/>
    <property type="match status" value="1"/>
</dbReference>
<comment type="similarity">
    <text evidence="2">Belongs to the histidine acid phosphatase family.</text>
</comment>
<evidence type="ECO:0000256" key="6">
    <source>
        <dbReference type="ARBA" id="ARBA00023157"/>
    </source>
</evidence>
<dbReference type="Pfam" id="PF00328">
    <property type="entry name" value="His_Phos_2"/>
    <property type="match status" value="1"/>
</dbReference>
<dbReference type="InterPro" id="IPR033379">
    <property type="entry name" value="Acid_Pase_AS"/>
</dbReference>
<dbReference type="PROSITE" id="PS00616">
    <property type="entry name" value="HIS_ACID_PHOSPHAT_1"/>
    <property type="match status" value="1"/>
</dbReference>
<reference evidence="10" key="1">
    <citation type="submission" date="2023-07" db="EMBL/GenBank/DDBJ databases">
        <authorList>
            <consortium name="CYATHOMIX"/>
        </authorList>
    </citation>
    <scope>NUCLEOTIDE SEQUENCE</scope>
    <source>
        <strain evidence="10">N/A</strain>
    </source>
</reference>
<dbReference type="EMBL" id="CATQJL010000001">
    <property type="protein sequence ID" value="CAJ0591834.1"/>
    <property type="molecule type" value="Genomic_DNA"/>
</dbReference>
<feature type="coiled-coil region" evidence="8">
    <location>
        <begin position="420"/>
        <end position="447"/>
    </location>
</feature>
<dbReference type="GO" id="GO:0003993">
    <property type="term" value="F:acid phosphatase activity"/>
    <property type="evidence" value="ECO:0007669"/>
    <property type="project" value="UniProtKB-EC"/>
</dbReference>
<evidence type="ECO:0000256" key="9">
    <source>
        <dbReference type="SAM" id="SignalP"/>
    </source>
</evidence>
<dbReference type="InterPro" id="IPR000560">
    <property type="entry name" value="His_Pase_clade-2"/>
</dbReference>
<evidence type="ECO:0000256" key="4">
    <source>
        <dbReference type="ARBA" id="ARBA00022729"/>
    </source>
</evidence>
<sequence>MTAVFLLFFTSSVVARSEQHSDMKLELVQLVWRHGDRSPTHTHKTDTIREDDWKFGGGGWGQLSTIGMRQHFEFGKQLRKRYVDTGFLSKTYNAKEIYVRSTDYNRTIVSAMSNLMGMYSYHNRDSRVNVDFPEAEGWPHRLTPIPVHTVDHHTDFVGIAHARCNRKEWLGEMMRKRSREFKALYKDPMVKKVFKKVSKKAGGKYDDKNVWEIYDVWLIEQVHFLERLKNECDWYSIQMMEEINAINKKLINYDNGVFGRKIKMNGLDMGREIKKLRGGSLANDMNMHMHLKHKCLNRSNESECRWISGLKYYAYSAHDTTVFALLAALGIQSKVVYKGGYPEYTAAAFVELYTNKTDNKPYFKLLYRTSSEEDVIHTVTHYIPECGKRDYCELEVFQMYAEMVKPDKNMIEWCEVDPRRKRMDQRDERLKALIEQLIKELNSYSRRE</sequence>
<evidence type="ECO:0000313" key="10">
    <source>
        <dbReference type="EMBL" id="CAJ0591834.1"/>
    </source>
</evidence>
<keyword evidence="7" id="KW-0325">Glycoprotein</keyword>
<keyword evidence="11" id="KW-1185">Reference proteome</keyword>
<keyword evidence="8" id="KW-0175">Coiled coil</keyword>
<proteinExistence type="inferred from homology"/>
<gene>
    <name evidence="10" type="ORF">CYNAS_LOCUS3817</name>
</gene>
<dbReference type="Proteomes" id="UP001176961">
    <property type="component" value="Unassembled WGS sequence"/>
</dbReference>
<evidence type="ECO:0000256" key="1">
    <source>
        <dbReference type="ARBA" id="ARBA00000032"/>
    </source>
</evidence>
<name>A0AA36GGU1_CYLNA</name>
<dbReference type="AlphaFoldDB" id="A0AA36GGU1"/>
<evidence type="ECO:0000256" key="2">
    <source>
        <dbReference type="ARBA" id="ARBA00005375"/>
    </source>
</evidence>
<protein>
    <recommendedName>
        <fullName evidence="3">acid phosphatase</fullName>
        <ecNumber evidence="3">3.1.3.2</ecNumber>
    </recommendedName>
</protein>
<evidence type="ECO:0000256" key="7">
    <source>
        <dbReference type="ARBA" id="ARBA00023180"/>
    </source>
</evidence>
<evidence type="ECO:0000256" key="5">
    <source>
        <dbReference type="ARBA" id="ARBA00022801"/>
    </source>
</evidence>
<evidence type="ECO:0000313" key="11">
    <source>
        <dbReference type="Proteomes" id="UP001176961"/>
    </source>
</evidence>
<dbReference type="EC" id="3.1.3.2" evidence="3"/>
<accession>A0AA36GGU1</accession>
<organism evidence="10 11">
    <name type="scientific">Cylicocyclus nassatus</name>
    <name type="common">Nematode worm</name>
    <dbReference type="NCBI Taxonomy" id="53992"/>
    <lineage>
        <taxon>Eukaryota</taxon>
        <taxon>Metazoa</taxon>
        <taxon>Ecdysozoa</taxon>
        <taxon>Nematoda</taxon>
        <taxon>Chromadorea</taxon>
        <taxon>Rhabditida</taxon>
        <taxon>Rhabditina</taxon>
        <taxon>Rhabditomorpha</taxon>
        <taxon>Strongyloidea</taxon>
        <taxon>Strongylidae</taxon>
        <taxon>Cylicocyclus</taxon>
    </lineage>
</organism>
<feature type="signal peptide" evidence="9">
    <location>
        <begin position="1"/>
        <end position="15"/>
    </location>
</feature>
<evidence type="ECO:0000256" key="3">
    <source>
        <dbReference type="ARBA" id="ARBA00012646"/>
    </source>
</evidence>
<dbReference type="PANTHER" id="PTHR11567">
    <property type="entry name" value="ACID PHOSPHATASE-RELATED"/>
    <property type="match status" value="1"/>
</dbReference>
<dbReference type="PANTHER" id="PTHR11567:SF211">
    <property type="entry name" value="PROSTATIC ACID PHOSPHATASE"/>
    <property type="match status" value="1"/>
</dbReference>
<dbReference type="CDD" id="cd07061">
    <property type="entry name" value="HP_HAP_like"/>
    <property type="match status" value="1"/>
</dbReference>
<keyword evidence="6" id="KW-1015">Disulfide bond</keyword>
<comment type="catalytic activity">
    <reaction evidence="1">
        <text>a phosphate monoester + H2O = an alcohol + phosphate</text>
        <dbReference type="Rhea" id="RHEA:15017"/>
        <dbReference type="ChEBI" id="CHEBI:15377"/>
        <dbReference type="ChEBI" id="CHEBI:30879"/>
        <dbReference type="ChEBI" id="CHEBI:43474"/>
        <dbReference type="ChEBI" id="CHEBI:67140"/>
        <dbReference type="EC" id="3.1.3.2"/>
    </reaction>
</comment>